<dbReference type="Gene3D" id="1.10.4030.10">
    <property type="entry name" value="Porin chaperone SurA, peptide-binding domain"/>
    <property type="match status" value="1"/>
</dbReference>
<keyword evidence="1" id="KW-0413">Isomerase</keyword>
<dbReference type="Proteomes" id="UP001059380">
    <property type="component" value="Chromosome"/>
</dbReference>
<name>A0A9J7BLU3_9BACT</name>
<keyword evidence="2" id="KW-1185">Reference proteome</keyword>
<proteinExistence type="predicted"/>
<gene>
    <name evidence="1" type="ORF">MOP44_25245</name>
</gene>
<evidence type="ECO:0000313" key="1">
    <source>
        <dbReference type="EMBL" id="UWZ83852.1"/>
    </source>
</evidence>
<accession>A0A9J7BLU3</accession>
<dbReference type="EMBL" id="CP093313">
    <property type="protein sequence ID" value="UWZ83852.1"/>
    <property type="molecule type" value="Genomic_DNA"/>
</dbReference>
<dbReference type="InterPro" id="IPR027304">
    <property type="entry name" value="Trigger_fact/SurA_dom_sf"/>
</dbReference>
<dbReference type="GO" id="GO:0016853">
    <property type="term" value="F:isomerase activity"/>
    <property type="evidence" value="ECO:0007669"/>
    <property type="project" value="UniProtKB-KW"/>
</dbReference>
<dbReference type="InterPro" id="IPR050245">
    <property type="entry name" value="PrsA_foldase"/>
</dbReference>
<dbReference type="RefSeq" id="WP_260793323.1">
    <property type="nucleotide sequence ID" value="NZ_CP093313.1"/>
</dbReference>
<dbReference type="AlphaFoldDB" id="A0A9J7BLU3"/>
<dbReference type="SUPFAM" id="SSF109998">
    <property type="entry name" value="Triger factor/SurA peptide-binding domain-like"/>
    <property type="match status" value="1"/>
</dbReference>
<organism evidence="1 2">
    <name type="scientific">Occallatibacter riparius</name>
    <dbReference type="NCBI Taxonomy" id="1002689"/>
    <lineage>
        <taxon>Bacteria</taxon>
        <taxon>Pseudomonadati</taxon>
        <taxon>Acidobacteriota</taxon>
        <taxon>Terriglobia</taxon>
        <taxon>Terriglobales</taxon>
        <taxon>Acidobacteriaceae</taxon>
        <taxon>Occallatibacter</taxon>
    </lineage>
</organism>
<dbReference type="PANTHER" id="PTHR47245:SF2">
    <property type="entry name" value="PEPTIDYL-PROLYL CIS-TRANS ISOMERASE HP_0175-RELATED"/>
    <property type="match status" value="1"/>
</dbReference>
<evidence type="ECO:0000313" key="2">
    <source>
        <dbReference type="Proteomes" id="UP001059380"/>
    </source>
</evidence>
<reference evidence="1" key="1">
    <citation type="submission" date="2021-04" db="EMBL/GenBank/DDBJ databases">
        <title>Phylogenetic analysis of Acidobacteriaceae.</title>
        <authorList>
            <person name="Qiu L."/>
            <person name="Zhang Q."/>
        </authorList>
    </citation>
    <scope>NUCLEOTIDE SEQUENCE</scope>
    <source>
        <strain evidence="1">DSM 25168</strain>
    </source>
</reference>
<sequence>MAATIALLCAACLCSRAQEAKPTRVLLDRVVAVVNNRAILASDVERAMRLSALEPRTNSEVPDARSTLDRLISRSLIQQQMGREEEVADAPTDGDVQARIAEIRKELPACVRANCATDQGWSAFLAANRLTVGEVESYLRLRLQFLSFIENRFRSGIHIAPEEIQAYYTNTLVPQYAKDQKPPALEAVSQRIEEILLQEQVNKLFSAWLDNLRKQGDVQILDPSLEMPARQASNSGDNE</sequence>
<protein>
    <submittedName>
        <fullName evidence="1">Peptidylprolyl isomerase</fullName>
    </submittedName>
</protein>
<dbReference type="PANTHER" id="PTHR47245">
    <property type="entry name" value="PEPTIDYLPROLYL ISOMERASE"/>
    <property type="match status" value="1"/>
</dbReference>
<dbReference type="KEGG" id="orp:MOP44_25245"/>